<evidence type="ECO:0008006" key="3">
    <source>
        <dbReference type="Google" id="ProtNLM"/>
    </source>
</evidence>
<keyword evidence="2" id="KW-1185">Reference proteome</keyword>
<protein>
    <recommendedName>
        <fullName evidence="3">AnfO protein, required for Mo-and V-independent nitrogenase</fullName>
    </recommendedName>
</protein>
<dbReference type="Proteomes" id="UP000002487">
    <property type="component" value="Chromosome"/>
</dbReference>
<dbReference type="RefSeq" id="WP_011021229.1">
    <property type="nucleotide sequence ID" value="NC_003552.1"/>
</dbReference>
<gene>
    <name evidence="1" type="ordered locus">MA_1207</name>
</gene>
<organism evidence="1 2">
    <name type="scientific">Methanosarcina acetivorans (strain ATCC 35395 / DSM 2834 / JCM 12185 / C2A)</name>
    <dbReference type="NCBI Taxonomy" id="188937"/>
    <lineage>
        <taxon>Archaea</taxon>
        <taxon>Methanobacteriati</taxon>
        <taxon>Methanobacteriota</taxon>
        <taxon>Stenosarchaea group</taxon>
        <taxon>Methanomicrobia</taxon>
        <taxon>Methanosarcinales</taxon>
        <taxon>Methanosarcinaceae</taxon>
        <taxon>Methanosarcina</taxon>
    </lineage>
</organism>
<dbReference type="AlphaFoldDB" id="Q8TRH2"/>
<dbReference type="NCBIfam" id="TIGR02940">
    <property type="entry name" value="anfO_nitrog"/>
    <property type="match status" value="1"/>
</dbReference>
<evidence type="ECO:0000313" key="2">
    <source>
        <dbReference type="Proteomes" id="UP000002487"/>
    </source>
</evidence>
<dbReference type="EnsemblBacteria" id="AAM04626">
    <property type="protein sequence ID" value="AAM04626"/>
    <property type="gene ID" value="MA_1207"/>
</dbReference>
<dbReference type="PhylomeDB" id="Q8TRH2"/>
<name>Q8TRH2_METAC</name>
<dbReference type="InterPro" id="IPR014287">
    <property type="entry name" value="Nase_Fe-Fe_AnfO"/>
</dbReference>
<accession>Q8TRH2</accession>
<evidence type="ECO:0000313" key="1">
    <source>
        <dbReference type="EMBL" id="AAM04626.1"/>
    </source>
</evidence>
<dbReference type="KEGG" id="mac:MA_1207"/>
<dbReference type="SUPFAM" id="SSF53146">
    <property type="entry name" value="Nitrogenase accessory factor-like"/>
    <property type="match status" value="1"/>
</dbReference>
<dbReference type="EMBL" id="AE010299">
    <property type="protein sequence ID" value="AAM04626.1"/>
    <property type="molecule type" value="Genomic_DNA"/>
</dbReference>
<dbReference type="STRING" id="188937.MA_1207"/>
<proteinExistence type="predicted"/>
<sequence length="229" mass="25740">MKIAVVEDNNQKTSSIFEPGFISVYEEDGGEWKILKRFENKVCDAKGISAVRVAVGDAVKQLDDVRILVASDIPGIAFGAFQAASLNIFLVEDRVLDILGSVKKGMLEIAKKRQEEPSRFDIMQFLKPGVNKGDFSLNLEEVMLINPDLSSKKILIPYLKDKGFNKLDILFSHIPKWFDTELAGFGLKYEIMSELQNKVTLRIMNESNECTKSLTSKSMTLRIMNAQNL</sequence>
<dbReference type="InterPro" id="IPR036105">
    <property type="entry name" value="DiNase_FeMo-co_biosyn_sf"/>
</dbReference>
<dbReference type="HOGENOM" id="CLU_097520_0_0_2"/>
<reference evidence="1 2" key="1">
    <citation type="journal article" date="2002" name="Genome Res.">
        <title>The genome of Methanosarcina acetivorans reveals extensive metabolic and physiological diversity.</title>
        <authorList>
            <person name="Galagan J.E."/>
            <person name="Nusbaum C."/>
            <person name="Roy A."/>
            <person name="Endrizzi M.G."/>
            <person name="Macdonald P."/>
            <person name="FitzHugh W."/>
            <person name="Calvo S."/>
            <person name="Engels R."/>
            <person name="Smirnov S."/>
            <person name="Atnoor D."/>
            <person name="Brown A."/>
            <person name="Allen N."/>
            <person name="Naylor J."/>
            <person name="Stange-Thomann N."/>
            <person name="DeArellano K."/>
            <person name="Johnson R."/>
            <person name="Linton L."/>
            <person name="McEwan P."/>
            <person name="McKernan K."/>
            <person name="Talamas J."/>
            <person name="Tirrell A."/>
            <person name="Ye W."/>
            <person name="Zimmer A."/>
            <person name="Barber R.D."/>
            <person name="Cann I."/>
            <person name="Graham D.E."/>
            <person name="Grahame D.A."/>
            <person name="Guss A."/>
            <person name="Hedderich R."/>
            <person name="Ingram-Smith C."/>
            <person name="Kuettner C.H."/>
            <person name="Krzycki J.A."/>
            <person name="Leigh J.A."/>
            <person name="Li W."/>
            <person name="Liu J."/>
            <person name="Mukhopadhyay B."/>
            <person name="Reeve J.N."/>
            <person name="Smith K."/>
            <person name="Springer T.A."/>
            <person name="Umayam L.A."/>
            <person name="White O."/>
            <person name="White R.H."/>
            <person name="de Macario E.C."/>
            <person name="Ferry J.G."/>
            <person name="Jarrell K.F."/>
            <person name="Jing H."/>
            <person name="Macario A.J.L."/>
            <person name="Paulsen I."/>
            <person name="Pritchett M."/>
            <person name="Sowers K.R."/>
            <person name="Swanson R.V."/>
            <person name="Zinder S.H."/>
            <person name="Lander E."/>
            <person name="Metcalf W.W."/>
            <person name="Birren B."/>
        </authorList>
    </citation>
    <scope>NUCLEOTIDE SEQUENCE [LARGE SCALE GENOMIC DNA]</scope>
    <source>
        <strain evidence="2">ATCC 35395 / DSM 2834 / JCM 12185 / C2A</strain>
    </source>
</reference>
<dbReference type="GeneID" id="1473095"/>
<dbReference type="Pfam" id="PF09582">
    <property type="entry name" value="AnfO_nitrog"/>
    <property type="match status" value="1"/>
</dbReference>
<dbReference type="InParanoid" id="Q8TRH2"/>